<dbReference type="AlphaFoldDB" id="A0A3R8PQH4"/>
<sequence>MRRSEFDSAVRWEFGDASGSWIVSSHVLSAYGATARELLDAGREPRDVWEGLCDDFEVPAHRRLGEDR</sequence>
<dbReference type="InterPro" id="IPR021408">
    <property type="entry name" value="DUF3046"/>
</dbReference>
<evidence type="ECO:0000313" key="1">
    <source>
        <dbReference type="EMBL" id="RRO88025.1"/>
    </source>
</evidence>
<dbReference type="Proteomes" id="UP000276526">
    <property type="component" value="Unassembled WGS sequence"/>
</dbReference>
<dbReference type="RefSeq" id="WP_010264129.1">
    <property type="nucleotide sequence ID" value="NZ_CP066067.1"/>
</dbReference>
<reference evidence="1 2" key="1">
    <citation type="submission" date="2018-01" db="EMBL/GenBank/DDBJ databases">
        <title>Twenty Corynebacterium bovis Genomes.</title>
        <authorList>
            <person name="Gulvik C.A."/>
        </authorList>
    </citation>
    <scope>NUCLEOTIDE SEQUENCE [LARGE SCALE GENOMIC DNA]</scope>
    <source>
        <strain evidence="1 2">F6900</strain>
    </source>
</reference>
<dbReference type="EMBL" id="PQNK01000001">
    <property type="protein sequence ID" value="RRO88025.1"/>
    <property type="molecule type" value="Genomic_DNA"/>
</dbReference>
<name>A0A3R8PQH4_9CORY</name>
<proteinExistence type="predicted"/>
<dbReference type="Pfam" id="PF11248">
    <property type="entry name" value="DUF3046"/>
    <property type="match status" value="1"/>
</dbReference>
<evidence type="ECO:0000313" key="2">
    <source>
        <dbReference type="Proteomes" id="UP000276526"/>
    </source>
</evidence>
<accession>A0A3R8PQH4</accession>
<organism evidence="1 2">
    <name type="scientific">Corynebacterium bovis</name>
    <dbReference type="NCBI Taxonomy" id="36808"/>
    <lineage>
        <taxon>Bacteria</taxon>
        <taxon>Bacillati</taxon>
        <taxon>Actinomycetota</taxon>
        <taxon>Actinomycetes</taxon>
        <taxon>Mycobacteriales</taxon>
        <taxon>Corynebacteriaceae</taxon>
        <taxon>Corynebacterium</taxon>
    </lineage>
</organism>
<dbReference type="OrthoDB" id="3215033at2"/>
<comment type="caution">
    <text evidence="1">The sequence shown here is derived from an EMBL/GenBank/DDBJ whole genome shotgun (WGS) entry which is preliminary data.</text>
</comment>
<gene>
    <name evidence="1" type="ORF">CXF48_00780</name>
</gene>
<protein>
    <submittedName>
        <fullName evidence="1">DUF3046 domain-containing protein</fullName>
    </submittedName>
</protein>